<proteinExistence type="predicted"/>
<dbReference type="SMART" id="SM00460">
    <property type="entry name" value="TGc"/>
    <property type="match status" value="1"/>
</dbReference>
<dbReference type="InterPro" id="IPR038765">
    <property type="entry name" value="Papain-like_cys_pep_sf"/>
</dbReference>
<name>A0A2K2G4P6_9SPHN</name>
<evidence type="ECO:0000313" key="3">
    <source>
        <dbReference type="Proteomes" id="UP000236327"/>
    </source>
</evidence>
<dbReference type="Proteomes" id="UP000236327">
    <property type="component" value="Unassembled WGS sequence"/>
</dbReference>
<protein>
    <submittedName>
        <fullName evidence="2">Transglutaminase</fullName>
    </submittedName>
</protein>
<comment type="caution">
    <text evidence="2">The sequence shown here is derived from an EMBL/GenBank/DDBJ whole genome shotgun (WGS) entry which is preliminary data.</text>
</comment>
<dbReference type="RefSeq" id="WP_103094723.1">
    <property type="nucleotide sequence ID" value="NZ_LYMM01000014.1"/>
</dbReference>
<sequence>MLIRCGYDIRFETQARTAMVALLSVHPSRHQDLRTPQRLLASPDIPLYQFEDAFGNVATRLTLPLGEVSLSCDFVIEDEGEPDEEAPDGPQSAVEDLPDHVIPFLLSSRYCETDRLMTVAWSNFGQPMSARERVQAIVDFVHNHIEFGYHYARSDKTAWNGYQERQGVCRDFAHLAITLCRCMNIPARYCTGYLGDIGVPPVDAPMDFSAWFEVYINGGWYVYDARHNQRRIGRILMARGRDATDVALTTAFGPAILQHFEVRTEETSTMG</sequence>
<evidence type="ECO:0000313" key="2">
    <source>
        <dbReference type="EMBL" id="PNU06009.1"/>
    </source>
</evidence>
<dbReference type="Gene3D" id="2.60.40.2250">
    <property type="match status" value="1"/>
</dbReference>
<organism evidence="2 3">
    <name type="scientific">Novosphingobium guangzhouense</name>
    <dbReference type="NCBI Taxonomy" id="1850347"/>
    <lineage>
        <taxon>Bacteria</taxon>
        <taxon>Pseudomonadati</taxon>
        <taxon>Pseudomonadota</taxon>
        <taxon>Alphaproteobacteria</taxon>
        <taxon>Sphingomonadales</taxon>
        <taxon>Sphingomonadaceae</taxon>
        <taxon>Novosphingobium</taxon>
    </lineage>
</organism>
<keyword evidence="3" id="KW-1185">Reference proteome</keyword>
<dbReference type="EMBL" id="LYMM01000014">
    <property type="protein sequence ID" value="PNU06009.1"/>
    <property type="molecule type" value="Genomic_DNA"/>
</dbReference>
<dbReference type="AlphaFoldDB" id="A0A2K2G4P6"/>
<gene>
    <name evidence="2" type="ORF">A8V01_13140</name>
</gene>
<accession>A0A2K2G4P6</accession>
<feature type="domain" description="Transglutaminase-like" evidence="1">
    <location>
        <begin position="161"/>
        <end position="227"/>
    </location>
</feature>
<dbReference type="OrthoDB" id="5438043at2"/>
<evidence type="ECO:0000259" key="1">
    <source>
        <dbReference type="SMART" id="SM00460"/>
    </source>
</evidence>
<dbReference type="InterPro" id="IPR002931">
    <property type="entry name" value="Transglutaminase-like"/>
</dbReference>
<reference evidence="2 3" key="1">
    <citation type="submission" date="2016-05" db="EMBL/GenBank/DDBJ databases">
        <title>Complete genome sequence of Novosphingobium guangzhouense SA925(T).</title>
        <authorList>
            <person name="Sha S."/>
        </authorList>
    </citation>
    <scope>NUCLEOTIDE SEQUENCE [LARGE SCALE GENOMIC DNA]</scope>
    <source>
        <strain evidence="2 3">SA925</strain>
    </source>
</reference>
<dbReference type="PANTHER" id="PTHR33490">
    <property type="entry name" value="BLR5614 PROTEIN-RELATED"/>
    <property type="match status" value="1"/>
</dbReference>
<dbReference type="SUPFAM" id="SSF54001">
    <property type="entry name" value="Cysteine proteinases"/>
    <property type="match status" value="1"/>
</dbReference>
<dbReference type="PANTHER" id="PTHR33490:SF12">
    <property type="entry name" value="BLL5557 PROTEIN"/>
    <property type="match status" value="1"/>
</dbReference>
<dbReference type="Gene3D" id="3.10.620.30">
    <property type="match status" value="1"/>
</dbReference>
<dbReference type="Pfam" id="PF01841">
    <property type="entry name" value="Transglut_core"/>
    <property type="match status" value="1"/>
</dbReference>